<evidence type="ECO:0000256" key="1">
    <source>
        <dbReference type="ARBA" id="ARBA00004141"/>
    </source>
</evidence>
<dbReference type="AlphaFoldDB" id="A0A3D9H0X1"/>
<evidence type="ECO:0000313" key="7">
    <source>
        <dbReference type="EMBL" id="RED42801.1"/>
    </source>
</evidence>
<keyword evidence="3 5" id="KW-1133">Transmembrane helix</keyword>
<dbReference type="Pfam" id="PF07291">
    <property type="entry name" value="MauE"/>
    <property type="match status" value="1"/>
</dbReference>
<evidence type="ECO:0000256" key="4">
    <source>
        <dbReference type="ARBA" id="ARBA00023136"/>
    </source>
</evidence>
<gene>
    <name evidence="7" type="ORF">DFQ10_108208</name>
</gene>
<evidence type="ECO:0000259" key="6">
    <source>
        <dbReference type="Pfam" id="PF07291"/>
    </source>
</evidence>
<evidence type="ECO:0000313" key="8">
    <source>
        <dbReference type="Proteomes" id="UP000256980"/>
    </source>
</evidence>
<organism evidence="7 8">
    <name type="scientific">Winogradskyella eximia</name>
    <dbReference type="NCBI Taxonomy" id="262006"/>
    <lineage>
        <taxon>Bacteria</taxon>
        <taxon>Pseudomonadati</taxon>
        <taxon>Bacteroidota</taxon>
        <taxon>Flavobacteriia</taxon>
        <taxon>Flavobacteriales</taxon>
        <taxon>Flavobacteriaceae</taxon>
        <taxon>Winogradskyella</taxon>
    </lineage>
</organism>
<feature type="transmembrane region" description="Helical" evidence="5">
    <location>
        <begin position="97"/>
        <end position="115"/>
    </location>
</feature>
<proteinExistence type="predicted"/>
<keyword evidence="4 5" id="KW-0472">Membrane</keyword>
<keyword evidence="2 5" id="KW-0812">Transmembrane</keyword>
<dbReference type="GO" id="GO:0030416">
    <property type="term" value="P:methylamine metabolic process"/>
    <property type="evidence" value="ECO:0007669"/>
    <property type="project" value="InterPro"/>
</dbReference>
<evidence type="ECO:0000256" key="5">
    <source>
        <dbReference type="SAM" id="Phobius"/>
    </source>
</evidence>
<evidence type="ECO:0000256" key="3">
    <source>
        <dbReference type="ARBA" id="ARBA00022989"/>
    </source>
</evidence>
<keyword evidence="8" id="KW-1185">Reference proteome</keyword>
<dbReference type="PANTHER" id="PTHR36974">
    <property type="entry name" value="MEMBRANE PROTEIN-RELATED"/>
    <property type="match status" value="1"/>
</dbReference>
<name>A0A3D9H0X1_9FLAO</name>
<comment type="caution">
    <text evidence="7">The sequence shown here is derived from an EMBL/GenBank/DDBJ whole genome shotgun (WGS) entry which is preliminary data.</text>
</comment>
<dbReference type="Proteomes" id="UP000256980">
    <property type="component" value="Unassembled WGS sequence"/>
</dbReference>
<comment type="subcellular location">
    <subcellularLocation>
        <location evidence="1">Membrane</location>
        <topology evidence="1">Multi-pass membrane protein</topology>
    </subcellularLocation>
</comment>
<dbReference type="InterPro" id="IPR009908">
    <property type="entry name" value="Methylamine_util_MauE"/>
</dbReference>
<sequence length="117" mass="13465">MNEPLGLYAMAALYIIAGIMHFIKPKMYMRIMPTYLPNHRALVYLSGIVEVLLGLGLCIPQLRVISICGIITMLSVFLLVHFYMLSGEKASVGIPKWILILRIPLQFILMYWAWFYL</sequence>
<reference evidence="7 8" key="1">
    <citation type="submission" date="2018-07" db="EMBL/GenBank/DDBJ databases">
        <title>Genomic Encyclopedia of Type Strains, Phase III (KMG-III): the genomes of soil and plant-associated and newly described type strains.</title>
        <authorList>
            <person name="Whitman W."/>
        </authorList>
    </citation>
    <scope>NUCLEOTIDE SEQUENCE [LARGE SCALE GENOMIC DNA]</scope>
    <source>
        <strain evidence="7 8">CECT 7946</strain>
    </source>
</reference>
<dbReference type="EMBL" id="QRDV01000008">
    <property type="protein sequence ID" value="RED42801.1"/>
    <property type="molecule type" value="Genomic_DNA"/>
</dbReference>
<dbReference type="GO" id="GO:0016020">
    <property type="term" value="C:membrane"/>
    <property type="evidence" value="ECO:0007669"/>
    <property type="project" value="UniProtKB-SubCell"/>
</dbReference>
<feature type="transmembrane region" description="Helical" evidence="5">
    <location>
        <begin position="41"/>
        <end position="58"/>
    </location>
</feature>
<accession>A0A3D9H0X1</accession>
<evidence type="ECO:0000256" key="2">
    <source>
        <dbReference type="ARBA" id="ARBA00022692"/>
    </source>
</evidence>
<dbReference type="PANTHER" id="PTHR36974:SF1">
    <property type="entry name" value="DOXX FAMILY MEMBRANE PROTEIN"/>
    <property type="match status" value="1"/>
</dbReference>
<feature type="transmembrane region" description="Helical" evidence="5">
    <location>
        <begin position="6"/>
        <end position="23"/>
    </location>
</feature>
<feature type="transmembrane region" description="Helical" evidence="5">
    <location>
        <begin position="64"/>
        <end position="85"/>
    </location>
</feature>
<protein>
    <submittedName>
        <fullName evidence="7">Putative membrane protein</fullName>
    </submittedName>
</protein>
<feature type="domain" description="Methylamine utilisation protein MauE" evidence="6">
    <location>
        <begin position="8"/>
        <end position="88"/>
    </location>
</feature>
<dbReference type="RefSeq" id="WP_245940748.1">
    <property type="nucleotide sequence ID" value="NZ_QRDV01000008.1"/>
</dbReference>